<dbReference type="EMBL" id="BARS01043120">
    <property type="protein sequence ID" value="GAG36210.1"/>
    <property type="molecule type" value="Genomic_DNA"/>
</dbReference>
<comment type="caution">
    <text evidence="2">The sequence shown here is derived from an EMBL/GenBank/DDBJ whole genome shotgun (WGS) entry which is preliminary data.</text>
</comment>
<feature type="transmembrane region" description="Helical" evidence="1">
    <location>
        <begin position="65"/>
        <end position="84"/>
    </location>
</feature>
<accession>X0WZR3</accession>
<feature type="transmembrane region" description="Helical" evidence="1">
    <location>
        <begin position="96"/>
        <end position="116"/>
    </location>
</feature>
<gene>
    <name evidence="2" type="ORF">S01H1_65331</name>
</gene>
<protein>
    <recommendedName>
        <fullName evidence="3">Acyltransferase 3 domain-containing protein</fullName>
    </recommendedName>
</protein>
<reference evidence="2" key="1">
    <citation type="journal article" date="2014" name="Front. Microbiol.">
        <title>High frequency of phylogenetically diverse reductive dehalogenase-homologous genes in deep subseafloor sedimentary metagenomes.</title>
        <authorList>
            <person name="Kawai M."/>
            <person name="Futagami T."/>
            <person name="Toyoda A."/>
            <person name="Takaki Y."/>
            <person name="Nishi S."/>
            <person name="Hori S."/>
            <person name="Arai W."/>
            <person name="Tsubouchi T."/>
            <person name="Morono Y."/>
            <person name="Uchiyama I."/>
            <person name="Ito T."/>
            <person name="Fujiyama A."/>
            <person name="Inagaki F."/>
            <person name="Takami H."/>
        </authorList>
    </citation>
    <scope>NUCLEOTIDE SEQUENCE</scope>
    <source>
        <strain evidence="2">Expedition CK06-06</strain>
    </source>
</reference>
<feature type="non-terminal residue" evidence="2">
    <location>
        <position position="1"/>
    </location>
</feature>
<keyword evidence="1" id="KW-0812">Transmembrane</keyword>
<organism evidence="2">
    <name type="scientific">marine sediment metagenome</name>
    <dbReference type="NCBI Taxonomy" id="412755"/>
    <lineage>
        <taxon>unclassified sequences</taxon>
        <taxon>metagenomes</taxon>
        <taxon>ecological metagenomes</taxon>
    </lineage>
</organism>
<proteinExistence type="predicted"/>
<feature type="transmembrane region" description="Helical" evidence="1">
    <location>
        <begin position="155"/>
        <end position="177"/>
    </location>
</feature>
<name>X0WZR3_9ZZZZ</name>
<sequence length="210" mass="24647">LLPYQGQANLPGFLFHILYNSLDLDPILSFFSFLIIGTVIGDILFEIYQHDNQIERNLLLKNKLLFPSLFIGITLIILSFIYGYPHTLNLTSFSWISFSMGTNLVLLTILIAIEEFDIIKTDKNYRFLYYFSFYSLTIYLSHNLLYFIFLQRLPWIILILLNVGTIILLGLIFRAIYQSSWRNDISLKFQLGKLAENITLRIEKRKKTEI</sequence>
<dbReference type="AlphaFoldDB" id="X0WZR3"/>
<feature type="transmembrane region" description="Helical" evidence="1">
    <location>
        <begin position="128"/>
        <end position="149"/>
    </location>
</feature>
<evidence type="ECO:0008006" key="3">
    <source>
        <dbReference type="Google" id="ProtNLM"/>
    </source>
</evidence>
<keyword evidence="1" id="KW-1133">Transmembrane helix</keyword>
<keyword evidence="1" id="KW-0472">Membrane</keyword>
<evidence type="ECO:0000313" key="2">
    <source>
        <dbReference type="EMBL" id="GAG36210.1"/>
    </source>
</evidence>
<evidence type="ECO:0000256" key="1">
    <source>
        <dbReference type="SAM" id="Phobius"/>
    </source>
</evidence>
<feature type="transmembrane region" description="Helical" evidence="1">
    <location>
        <begin position="27"/>
        <end position="45"/>
    </location>
</feature>